<organism evidence="1 2">
    <name type="scientific">Anabaenopsis circularis NIES-21</name>
    <dbReference type="NCBI Taxonomy" id="1085406"/>
    <lineage>
        <taxon>Bacteria</taxon>
        <taxon>Bacillati</taxon>
        <taxon>Cyanobacteriota</taxon>
        <taxon>Cyanophyceae</taxon>
        <taxon>Nostocales</taxon>
        <taxon>Nodulariaceae</taxon>
        <taxon>Anabaenopsis</taxon>
    </lineage>
</organism>
<dbReference type="Proteomes" id="UP000218287">
    <property type="component" value="Chromosome"/>
</dbReference>
<dbReference type="PROSITE" id="PS51257">
    <property type="entry name" value="PROKAR_LIPOPROTEIN"/>
    <property type="match status" value="1"/>
</dbReference>
<protein>
    <submittedName>
        <fullName evidence="1">Uncharacterized protein</fullName>
    </submittedName>
</protein>
<accession>A0A1Z4GBB0</accession>
<keyword evidence="2" id="KW-1185">Reference proteome</keyword>
<reference evidence="1 2" key="1">
    <citation type="submission" date="2017-06" db="EMBL/GenBank/DDBJ databases">
        <title>Genome sequencing of cyanobaciteial culture collection at National Institute for Environmental Studies (NIES).</title>
        <authorList>
            <person name="Hirose Y."/>
            <person name="Shimura Y."/>
            <person name="Fujisawa T."/>
            <person name="Nakamura Y."/>
            <person name="Kawachi M."/>
        </authorList>
    </citation>
    <scope>NUCLEOTIDE SEQUENCE [LARGE SCALE GENOMIC DNA]</scope>
    <source>
        <strain evidence="1 2">NIES-21</strain>
    </source>
</reference>
<sequence>MSATSVKTCSYRQKNHTKAQGMVGAIAVSLLLFGCSKPFSVSDTQWQTYSNSRYGFEFPYPRNWNVLAVPENDDGIALVSPRSQKVEIRAWASNRQSEAANAIQPNFQTTQGVSGVLLVEVDQQVGSMKLTLTQGQVTYYWQGKSPSQEFSNYYPLFYYIAQQYRVKV</sequence>
<name>A0A1Z4GBB0_9CYAN</name>
<evidence type="ECO:0000313" key="2">
    <source>
        <dbReference type="Proteomes" id="UP000218287"/>
    </source>
</evidence>
<dbReference type="AlphaFoldDB" id="A0A1Z4GBB0"/>
<gene>
    <name evidence="1" type="ORF">NIES21_05170</name>
</gene>
<proteinExistence type="predicted"/>
<evidence type="ECO:0000313" key="1">
    <source>
        <dbReference type="EMBL" id="BAY14759.1"/>
    </source>
</evidence>
<dbReference type="EMBL" id="AP018174">
    <property type="protein sequence ID" value="BAY14759.1"/>
    <property type="molecule type" value="Genomic_DNA"/>
</dbReference>
<dbReference type="OrthoDB" id="463816at2"/>